<reference evidence="2" key="2">
    <citation type="submission" date="2016-06" db="EMBL/GenBank/DDBJ databases">
        <title>The genome of a short-lived fish provides insights into sex chromosome evolution and the genetic control of aging.</title>
        <authorList>
            <person name="Reichwald K."/>
            <person name="Felder M."/>
            <person name="Petzold A."/>
            <person name="Koch P."/>
            <person name="Groth M."/>
            <person name="Platzer M."/>
        </authorList>
    </citation>
    <scope>NUCLEOTIDE SEQUENCE</scope>
    <source>
        <tissue evidence="2">Brain</tissue>
    </source>
</reference>
<evidence type="ECO:0000256" key="1">
    <source>
        <dbReference type="SAM" id="MobiDB-lite"/>
    </source>
</evidence>
<reference evidence="2" key="1">
    <citation type="submission" date="2016-05" db="EMBL/GenBank/DDBJ databases">
        <authorList>
            <person name="Lavstsen T."/>
            <person name="Jespersen J.S."/>
        </authorList>
    </citation>
    <scope>NUCLEOTIDE SEQUENCE</scope>
    <source>
        <tissue evidence="2">Brain</tissue>
    </source>
</reference>
<name>A0A1A8JV82_NOTKU</name>
<organism evidence="2">
    <name type="scientific">Nothobranchius kuhntae</name>
    <name type="common">Beira killifish</name>
    <dbReference type="NCBI Taxonomy" id="321403"/>
    <lineage>
        <taxon>Eukaryota</taxon>
        <taxon>Metazoa</taxon>
        <taxon>Chordata</taxon>
        <taxon>Craniata</taxon>
        <taxon>Vertebrata</taxon>
        <taxon>Euteleostomi</taxon>
        <taxon>Actinopterygii</taxon>
        <taxon>Neopterygii</taxon>
        <taxon>Teleostei</taxon>
        <taxon>Neoteleostei</taxon>
        <taxon>Acanthomorphata</taxon>
        <taxon>Ovalentaria</taxon>
        <taxon>Atherinomorphae</taxon>
        <taxon>Cyprinodontiformes</taxon>
        <taxon>Nothobranchiidae</taxon>
        <taxon>Nothobranchius</taxon>
    </lineage>
</organism>
<gene>
    <name evidence="2" type="primary">Nfu_g_1_007756</name>
</gene>
<dbReference type="AlphaFoldDB" id="A0A1A8JV82"/>
<protein>
    <submittedName>
        <fullName evidence="2">Uncharacterized protein</fullName>
    </submittedName>
</protein>
<feature type="non-terminal residue" evidence="2">
    <location>
        <position position="1"/>
    </location>
</feature>
<sequence>GLREQLSNFIWHQVRGGAKPGQFSSPSQGHTETATDI</sequence>
<proteinExistence type="predicted"/>
<evidence type="ECO:0000313" key="2">
    <source>
        <dbReference type="EMBL" id="SBR23812.1"/>
    </source>
</evidence>
<feature type="compositionally biased region" description="Polar residues" evidence="1">
    <location>
        <begin position="22"/>
        <end position="37"/>
    </location>
</feature>
<feature type="region of interest" description="Disordered" evidence="1">
    <location>
        <begin position="16"/>
        <end position="37"/>
    </location>
</feature>
<dbReference type="EMBL" id="HAEE01003792">
    <property type="protein sequence ID" value="SBR23812.1"/>
    <property type="molecule type" value="Transcribed_RNA"/>
</dbReference>
<feature type="non-terminal residue" evidence="2">
    <location>
        <position position="37"/>
    </location>
</feature>
<accession>A0A1A8JV82</accession>